<dbReference type="EMBL" id="LT629787">
    <property type="protein sequence ID" value="SDU34941.1"/>
    <property type="molecule type" value="Genomic_DNA"/>
</dbReference>
<organism evidence="3 4">
    <name type="scientific">Halopseudomonas salegens</name>
    <dbReference type="NCBI Taxonomy" id="1434072"/>
    <lineage>
        <taxon>Bacteria</taxon>
        <taxon>Pseudomonadati</taxon>
        <taxon>Pseudomonadota</taxon>
        <taxon>Gammaproteobacteria</taxon>
        <taxon>Pseudomonadales</taxon>
        <taxon>Pseudomonadaceae</taxon>
        <taxon>Halopseudomonas</taxon>
    </lineage>
</organism>
<proteinExistence type="predicted"/>
<feature type="chain" id="PRO_5009275995" evidence="1">
    <location>
        <begin position="25"/>
        <end position="460"/>
    </location>
</feature>
<evidence type="ECO:0000313" key="3">
    <source>
        <dbReference type="EMBL" id="SDU34941.1"/>
    </source>
</evidence>
<gene>
    <name evidence="3" type="ORF">SAMN05216210_3284</name>
</gene>
<dbReference type="InterPro" id="IPR025388">
    <property type="entry name" value="Alginate_export_dom"/>
</dbReference>
<name>A0A1H2HST2_9GAMM</name>
<evidence type="ECO:0000256" key="1">
    <source>
        <dbReference type="SAM" id="SignalP"/>
    </source>
</evidence>
<dbReference type="STRING" id="1434072.SAMN05216210_3284"/>
<dbReference type="OrthoDB" id="6751118at2"/>
<reference evidence="4" key="1">
    <citation type="submission" date="2016-10" db="EMBL/GenBank/DDBJ databases">
        <authorList>
            <person name="Varghese N."/>
            <person name="Submissions S."/>
        </authorList>
    </citation>
    <scope>NUCLEOTIDE SEQUENCE [LARGE SCALE GENOMIC DNA]</scope>
    <source>
        <strain evidence="4">CECT 8338</strain>
    </source>
</reference>
<evidence type="ECO:0000259" key="2">
    <source>
        <dbReference type="Pfam" id="PF13372"/>
    </source>
</evidence>
<feature type="domain" description="Alginate export" evidence="2">
    <location>
        <begin position="107"/>
        <end position="448"/>
    </location>
</feature>
<evidence type="ECO:0000313" key="4">
    <source>
        <dbReference type="Proteomes" id="UP000243924"/>
    </source>
</evidence>
<dbReference type="Pfam" id="PF13372">
    <property type="entry name" value="Alginate_exp"/>
    <property type="match status" value="1"/>
</dbReference>
<feature type="signal peptide" evidence="1">
    <location>
        <begin position="1"/>
        <end position="24"/>
    </location>
</feature>
<sequence>MKGLSRSQVMVAGVLLVTGSSVWAQDEAARPMGELPFADQVVTYEVRNKVTVQGGIGPEDSLLGADRESFYSLRYEPTFIWYSPEKRWPRWQVFTRGWLAYDSSSSVTPLQEENQERVEGLNAELREFYVRRNLLGDDPRFAVTVGRQRFADRLGIWWDDTFEAVRFDYTDSYSRGFAAAGQKFYYYNSDVNQLDPRDKDVFYAMGEYAWGWQNRHWLGVRMLYEHDYSGRQADDPEDFTGIRYGLFASGDGILSPWLSDYHVELAAVYGERETPSLSGTESTDIRGWALLTELGKRFDDRPWSPRLVMRAGLTDKPKEEADGFYLNRIQSDRLINQETYSTRLVSSFVRLDIRNLVYVGLAAELQPTARTSLDVRASQLWLRNRERGLPVFTNTLQDTGSKSVGQVLDLNYYWQSFPLAYRGRHFDMNTLLSASYFRAGSATGDLDDDYQVSLGIVMRY</sequence>
<dbReference type="Gene3D" id="2.40.160.100">
    <property type="match status" value="1"/>
</dbReference>
<dbReference type="Proteomes" id="UP000243924">
    <property type="component" value="Chromosome I"/>
</dbReference>
<keyword evidence="1" id="KW-0732">Signal</keyword>
<protein>
    <submittedName>
        <fullName evidence="3">Alginate production protein</fullName>
    </submittedName>
</protein>
<dbReference type="AlphaFoldDB" id="A0A1H2HST2"/>
<keyword evidence="4" id="KW-1185">Reference proteome</keyword>
<dbReference type="InterPro" id="IPR053728">
    <property type="entry name" value="Alginate_Permeability_Chnl"/>
</dbReference>
<dbReference type="RefSeq" id="WP_092389015.1">
    <property type="nucleotide sequence ID" value="NZ_LT629787.1"/>
</dbReference>
<accession>A0A1H2HST2</accession>